<feature type="transmembrane region" description="Helical" evidence="1">
    <location>
        <begin position="18"/>
        <end position="39"/>
    </location>
</feature>
<accession>A0ABU7W0Q4</accession>
<gene>
    <name evidence="2" type="ORF">V1468_00715</name>
</gene>
<proteinExistence type="predicted"/>
<dbReference type="EMBL" id="JAZHOU010000001">
    <property type="protein sequence ID" value="MEF3077509.1"/>
    <property type="molecule type" value="Genomic_DNA"/>
</dbReference>
<evidence type="ECO:0000313" key="3">
    <source>
        <dbReference type="Proteomes" id="UP001356704"/>
    </source>
</evidence>
<evidence type="ECO:0000256" key="1">
    <source>
        <dbReference type="SAM" id="Phobius"/>
    </source>
</evidence>
<organism evidence="2 3">
    <name type="scientific">Winogradskyella poriferorum</name>
    <dbReference type="NCBI Taxonomy" id="307627"/>
    <lineage>
        <taxon>Bacteria</taxon>
        <taxon>Pseudomonadati</taxon>
        <taxon>Bacteroidota</taxon>
        <taxon>Flavobacteriia</taxon>
        <taxon>Flavobacteriales</taxon>
        <taxon>Flavobacteriaceae</taxon>
        <taxon>Winogradskyella</taxon>
    </lineage>
</organism>
<comment type="caution">
    <text evidence="2">The sequence shown here is derived from an EMBL/GenBank/DDBJ whole genome shotgun (WGS) entry which is preliminary data.</text>
</comment>
<keyword evidence="1" id="KW-0812">Transmembrane</keyword>
<reference evidence="2 3" key="1">
    <citation type="submission" date="2024-02" db="EMBL/GenBank/DDBJ databases">
        <title>Winogradskyella poriferorum JCM 12885.</title>
        <authorList>
            <person name="Zhang D.-F."/>
            <person name="Fu Z.-Y."/>
        </authorList>
    </citation>
    <scope>NUCLEOTIDE SEQUENCE [LARGE SCALE GENOMIC DNA]</scope>
    <source>
        <strain evidence="2 3">JCM 12885</strain>
    </source>
</reference>
<keyword evidence="1" id="KW-1133">Transmembrane helix</keyword>
<evidence type="ECO:0000313" key="2">
    <source>
        <dbReference type="EMBL" id="MEF3077509.1"/>
    </source>
</evidence>
<dbReference type="Proteomes" id="UP001356704">
    <property type="component" value="Unassembled WGS sequence"/>
</dbReference>
<protein>
    <submittedName>
        <fullName evidence="2">Uncharacterized protein</fullName>
    </submittedName>
</protein>
<feature type="transmembrane region" description="Helical" evidence="1">
    <location>
        <begin position="51"/>
        <end position="68"/>
    </location>
</feature>
<keyword evidence="3" id="KW-1185">Reference proteome</keyword>
<name>A0ABU7W0Q4_9FLAO</name>
<keyword evidence="1" id="KW-0472">Membrane</keyword>
<dbReference type="RefSeq" id="WP_331808347.1">
    <property type="nucleotide sequence ID" value="NZ_JAZHOU010000001.1"/>
</dbReference>
<sequence>MEKVIFDNKTDFNDWSDLLWNLFSNVIALVLMYAIFSIPKIWGSHWIDFKFFSIFACGLLIFWTYKFLIQKHIVSISIDVDNPSFKIVEKKYFKSLIVHTCDISNTQLSALSDEYIEEPKFEIKINSKTVRINYRQKGLSKKKVLKLYKKLEKIIDSKNLSF</sequence>